<dbReference type="PANTHER" id="PTHR43335">
    <property type="entry name" value="ABC TRANSPORTER, ATP-BINDING PROTEIN"/>
    <property type="match status" value="1"/>
</dbReference>
<keyword evidence="2" id="KW-0813">Transport</keyword>
<proteinExistence type="inferred from homology"/>
<evidence type="ECO:0000256" key="3">
    <source>
        <dbReference type="ARBA" id="ARBA00022741"/>
    </source>
</evidence>
<keyword evidence="3" id="KW-0547">Nucleotide-binding</keyword>
<accession>A0A7W5VC32</accession>
<dbReference type="InterPro" id="IPR003439">
    <property type="entry name" value="ABC_transporter-like_ATP-bd"/>
</dbReference>
<keyword evidence="4 6" id="KW-0067">ATP-binding</keyword>
<gene>
    <name evidence="6" type="ORF">FHR33_000752</name>
</gene>
<evidence type="ECO:0000256" key="2">
    <source>
        <dbReference type="ARBA" id="ARBA00022448"/>
    </source>
</evidence>
<dbReference type="Gene3D" id="3.40.50.300">
    <property type="entry name" value="P-loop containing nucleotide triphosphate hydrolases"/>
    <property type="match status" value="1"/>
</dbReference>
<dbReference type="GO" id="GO:0005524">
    <property type="term" value="F:ATP binding"/>
    <property type="evidence" value="ECO:0007669"/>
    <property type="project" value="UniProtKB-KW"/>
</dbReference>
<evidence type="ECO:0000256" key="4">
    <source>
        <dbReference type="ARBA" id="ARBA00022840"/>
    </source>
</evidence>
<protein>
    <submittedName>
        <fullName evidence="6">ABC-2 type transport system ATP-binding protein</fullName>
    </submittedName>
</protein>
<dbReference type="GO" id="GO:0016887">
    <property type="term" value="F:ATP hydrolysis activity"/>
    <property type="evidence" value="ECO:0007669"/>
    <property type="project" value="InterPro"/>
</dbReference>
<evidence type="ECO:0000259" key="5">
    <source>
        <dbReference type="PROSITE" id="PS50893"/>
    </source>
</evidence>
<dbReference type="PROSITE" id="PS00211">
    <property type="entry name" value="ABC_TRANSPORTER_1"/>
    <property type="match status" value="1"/>
</dbReference>
<dbReference type="AlphaFoldDB" id="A0A7W5VC32"/>
<dbReference type="Pfam" id="PF00005">
    <property type="entry name" value="ABC_tran"/>
    <property type="match status" value="1"/>
</dbReference>
<sequence>MISLKGLSKRYGDRMAVDELTLEVRPGAVTGFLGPNGAGKSTTMRMILGLDRPTAGTALIGGVPYHRIRYPLQKVGALLDARALHPGRSGHAHLVAMARSNGIARGRVAEVLETVGLGEAARKRAGALSLGMSQRLGIACALLGDPEVVMFDEPVNGLDPDGVRWVRHLMRSLADEGRTVFVSSHLMSEMQLTADHLVVLGKGRLILDAPLAEVIARSSLTAVVVRTPHAADLAVRLKAGGVAVERVGENELVATGVAIERVGDLAHEAGIRLHELRTREASLEQAYQELTASSVEYGAQKAGV</sequence>
<dbReference type="InterPro" id="IPR003593">
    <property type="entry name" value="AAA+_ATPase"/>
</dbReference>
<keyword evidence="7" id="KW-1185">Reference proteome</keyword>
<dbReference type="GeneID" id="95387360"/>
<comment type="caution">
    <text evidence="6">The sequence shown here is derived from an EMBL/GenBank/DDBJ whole genome shotgun (WGS) entry which is preliminary data.</text>
</comment>
<evidence type="ECO:0000256" key="1">
    <source>
        <dbReference type="ARBA" id="ARBA00005417"/>
    </source>
</evidence>
<feature type="domain" description="ABC transporter" evidence="5">
    <location>
        <begin position="2"/>
        <end position="227"/>
    </location>
</feature>
<dbReference type="EMBL" id="JACIBV010000001">
    <property type="protein sequence ID" value="MBB3724892.1"/>
    <property type="molecule type" value="Genomic_DNA"/>
</dbReference>
<evidence type="ECO:0000313" key="7">
    <source>
        <dbReference type="Proteomes" id="UP000579945"/>
    </source>
</evidence>
<dbReference type="Proteomes" id="UP000579945">
    <property type="component" value="Unassembled WGS sequence"/>
</dbReference>
<evidence type="ECO:0000313" key="6">
    <source>
        <dbReference type="EMBL" id="MBB3724892.1"/>
    </source>
</evidence>
<dbReference type="SMART" id="SM00382">
    <property type="entry name" value="AAA"/>
    <property type="match status" value="1"/>
</dbReference>
<dbReference type="SUPFAM" id="SSF52540">
    <property type="entry name" value="P-loop containing nucleoside triphosphate hydrolases"/>
    <property type="match status" value="1"/>
</dbReference>
<dbReference type="PROSITE" id="PS50893">
    <property type="entry name" value="ABC_TRANSPORTER_2"/>
    <property type="match status" value="1"/>
</dbReference>
<comment type="similarity">
    <text evidence="1">Belongs to the ABC transporter superfamily.</text>
</comment>
<dbReference type="InterPro" id="IPR017871">
    <property type="entry name" value="ABC_transporter-like_CS"/>
</dbReference>
<dbReference type="RefSeq" id="WP_183643459.1">
    <property type="nucleotide sequence ID" value="NZ_JACIBV010000001.1"/>
</dbReference>
<reference evidence="6 7" key="1">
    <citation type="submission" date="2020-08" db="EMBL/GenBank/DDBJ databases">
        <title>Sequencing the genomes of 1000 actinobacteria strains.</title>
        <authorList>
            <person name="Klenk H.-P."/>
        </authorList>
    </citation>
    <scope>NUCLEOTIDE SEQUENCE [LARGE SCALE GENOMIC DNA]</scope>
    <source>
        <strain evidence="6 7">DSM 44320</strain>
    </source>
</reference>
<dbReference type="InterPro" id="IPR027417">
    <property type="entry name" value="P-loop_NTPase"/>
</dbReference>
<name>A0A7W5VC32_9ACTN</name>
<dbReference type="PANTHER" id="PTHR43335:SF4">
    <property type="entry name" value="ABC TRANSPORTER, ATP-BINDING PROTEIN"/>
    <property type="match status" value="1"/>
</dbReference>
<organism evidence="6 7">
    <name type="scientific">Nonomuraea dietziae</name>
    <dbReference type="NCBI Taxonomy" id="65515"/>
    <lineage>
        <taxon>Bacteria</taxon>
        <taxon>Bacillati</taxon>
        <taxon>Actinomycetota</taxon>
        <taxon>Actinomycetes</taxon>
        <taxon>Streptosporangiales</taxon>
        <taxon>Streptosporangiaceae</taxon>
        <taxon>Nonomuraea</taxon>
    </lineage>
</organism>